<dbReference type="EMBL" id="JACCBT010000001">
    <property type="protein sequence ID" value="NYE10854.1"/>
    <property type="molecule type" value="Genomic_DNA"/>
</dbReference>
<feature type="compositionally biased region" description="Basic residues" evidence="1">
    <location>
        <begin position="32"/>
        <end position="44"/>
    </location>
</feature>
<evidence type="ECO:0000313" key="3">
    <source>
        <dbReference type="Proteomes" id="UP000591272"/>
    </source>
</evidence>
<evidence type="ECO:0000313" key="2">
    <source>
        <dbReference type="EMBL" id="NYE10854.1"/>
    </source>
</evidence>
<feature type="region of interest" description="Disordered" evidence="1">
    <location>
        <begin position="1"/>
        <end position="50"/>
    </location>
</feature>
<dbReference type="RefSeq" id="WP_179832323.1">
    <property type="nucleotide sequence ID" value="NZ_JACCBT010000001.1"/>
</dbReference>
<name>A0A7Y9KCS3_9ACTN</name>
<dbReference type="AlphaFoldDB" id="A0A7Y9KCS3"/>
<keyword evidence="3" id="KW-1185">Reference proteome</keyword>
<organism evidence="2 3">
    <name type="scientific">Actinomadura citrea</name>
    <dbReference type="NCBI Taxonomy" id="46158"/>
    <lineage>
        <taxon>Bacteria</taxon>
        <taxon>Bacillati</taxon>
        <taxon>Actinomycetota</taxon>
        <taxon>Actinomycetes</taxon>
        <taxon>Streptosporangiales</taxon>
        <taxon>Thermomonosporaceae</taxon>
        <taxon>Actinomadura</taxon>
    </lineage>
</organism>
<gene>
    <name evidence="2" type="ORF">BJ999_001150</name>
</gene>
<proteinExistence type="predicted"/>
<feature type="compositionally biased region" description="Polar residues" evidence="1">
    <location>
        <begin position="1"/>
        <end position="12"/>
    </location>
</feature>
<sequence length="50" mass="5690">MRARITTPSSPFQDRVALHGRAGRPGWDRHVPKPRTVPRPRPPRKPGSVR</sequence>
<accession>A0A7Y9KCS3</accession>
<comment type="caution">
    <text evidence="2">The sequence shown here is derived from an EMBL/GenBank/DDBJ whole genome shotgun (WGS) entry which is preliminary data.</text>
</comment>
<dbReference type="Proteomes" id="UP000591272">
    <property type="component" value="Unassembled WGS sequence"/>
</dbReference>
<reference evidence="2 3" key="1">
    <citation type="submission" date="2020-07" db="EMBL/GenBank/DDBJ databases">
        <title>Sequencing the genomes of 1000 actinobacteria strains.</title>
        <authorList>
            <person name="Klenk H.-P."/>
        </authorList>
    </citation>
    <scope>NUCLEOTIDE SEQUENCE [LARGE SCALE GENOMIC DNA]</scope>
    <source>
        <strain evidence="2 3">DSM 43461</strain>
    </source>
</reference>
<protein>
    <submittedName>
        <fullName evidence="2">Uncharacterized protein</fullName>
    </submittedName>
</protein>
<evidence type="ECO:0000256" key="1">
    <source>
        <dbReference type="SAM" id="MobiDB-lite"/>
    </source>
</evidence>